<dbReference type="PROSITE" id="PS01090">
    <property type="entry name" value="TATD_2"/>
    <property type="match status" value="1"/>
</dbReference>
<protein>
    <submittedName>
        <fullName evidence="5">Deoxyribonuclease Tat-D</fullName>
    </submittedName>
</protein>
<sequence>MRIVSAGARGLKTFGSLGTSAIKAQRFNKSSFQRNKSSGGCLYGVSSVSPELSRVNKISSHSHQYPIFPKISPQVSAFSTSSKQLTVKMEESSKPLRYVDIGINLSDPMFRGHYHGKQAHDDDLDDVIQRAKDVGCAKFMVTGSDLVESEAAVQIARDYPGFCYATVGVHPCQAKLFDEYPGGPSKMIEDLRKLALESKEAGFTVAFGEIGLDYDRLFLSKKEPQLKYFEAQLDLAIEIGLPLFLHSRAASEDFERLVASRLDRLPKGGLVHSFTGTMEEMQRLVALGLDIGVNGCSMKTEENLEVVKAIPLERLQIETDGPWCEIRPSHASAKHLNGAPDLPKSVKKEKWQKGLMVKGRNEPVAIARVAHVIAAIKEISVEEVCEAAWNNSIRMFGLGEQSQ</sequence>
<dbReference type="GO" id="GO:0008296">
    <property type="term" value="F:3'-5'-DNA exonuclease activity"/>
    <property type="evidence" value="ECO:0007669"/>
    <property type="project" value="TreeGrafter"/>
</dbReference>
<name>A0A1S9RA08_PENBI</name>
<organism evidence="5 6">
    <name type="scientific">Penicillium brasilianum</name>
    <dbReference type="NCBI Taxonomy" id="104259"/>
    <lineage>
        <taxon>Eukaryota</taxon>
        <taxon>Fungi</taxon>
        <taxon>Dikarya</taxon>
        <taxon>Ascomycota</taxon>
        <taxon>Pezizomycotina</taxon>
        <taxon>Eurotiomycetes</taxon>
        <taxon>Eurotiomycetidae</taxon>
        <taxon>Eurotiales</taxon>
        <taxon>Aspergillaceae</taxon>
        <taxon>Penicillium</taxon>
    </lineage>
</organism>
<comment type="similarity">
    <text evidence="1">Belongs to the metallo-dependent hydrolases superfamily. TatD-type hydrolase family.</text>
</comment>
<keyword evidence="3" id="KW-0479">Metal-binding</keyword>
<dbReference type="InterPro" id="IPR032466">
    <property type="entry name" value="Metal_Hydrolase"/>
</dbReference>
<dbReference type="EMBL" id="LJBN01000227">
    <property type="protein sequence ID" value="OOQ82120.1"/>
    <property type="molecule type" value="Genomic_DNA"/>
</dbReference>
<dbReference type="CDD" id="cd01310">
    <property type="entry name" value="TatD_DNAse"/>
    <property type="match status" value="1"/>
</dbReference>
<evidence type="ECO:0000256" key="4">
    <source>
        <dbReference type="ARBA" id="ARBA00022801"/>
    </source>
</evidence>
<evidence type="ECO:0000256" key="2">
    <source>
        <dbReference type="ARBA" id="ARBA00022722"/>
    </source>
</evidence>
<dbReference type="Proteomes" id="UP000190744">
    <property type="component" value="Unassembled WGS sequence"/>
</dbReference>
<dbReference type="PANTHER" id="PTHR10060:SF15">
    <property type="entry name" value="DEOXYRIBONUCLEASE TATDN1"/>
    <property type="match status" value="1"/>
</dbReference>
<keyword evidence="4" id="KW-0378">Hydrolase</keyword>
<accession>A0A1S9RA08</accession>
<dbReference type="InterPro" id="IPR018228">
    <property type="entry name" value="DNase_TatD-rel_CS"/>
</dbReference>
<dbReference type="Gene3D" id="3.20.20.140">
    <property type="entry name" value="Metal-dependent hydrolases"/>
    <property type="match status" value="1"/>
</dbReference>
<evidence type="ECO:0000256" key="3">
    <source>
        <dbReference type="ARBA" id="ARBA00022723"/>
    </source>
</evidence>
<dbReference type="InterPro" id="IPR050891">
    <property type="entry name" value="TatD-type_Hydrolase"/>
</dbReference>
<comment type="caution">
    <text evidence="5">The sequence shown here is derived from an EMBL/GenBank/DDBJ whole genome shotgun (WGS) entry which is preliminary data.</text>
</comment>
<evidence type="ECO:0000256" key="1">
    <source>
        <dbReference type="ARBA" id="ARBA00009275"/>
    </source>
</evidence>
<dbReference type="GO" id="GO:0046872">
    <property type="term" value="F:metal ion binding"/>
    <property type="evidence" value="ECO:0007669"/>
    <property type="project" value="UniProtKB-KW"/>
</dbReference>
<keyword evidence="2" id="KW-0540">Nuclease</keyword>
<dbReference type="GO" id="GO:0005829">
    <property type="term" value="C:cytosol"/>
    <property type="evidence" value="ECO:0007669"/>
    <property type="project" value="TreeGrafter"/>
</dbReference>
<dbReference type="SUPFAM" id="SSF51556">
    <property type="entry name" value="Metallo-dependent hydrolases"/>
    <property type="match status" value="1"/>
</dbReference>
<gene>
    <name evidence="5" type="primary">pi038</name>
    <name evidence="5" type="ORF">PEBR_41685</name>
</gene>
<dbReference type="AlphaFoldDB" id="A0A1S9RA08"/>
<reference evidence="6" key="1">
    <citation type="submission" date="2015-09" db="EMBL/GenBank/DDBJ databases">
        <authorList>
            <person name="Fill T.P."/>
            <person name="Baretta J.F."/>
            <person name="de Almeida L.G."/>
            <person name="Rocha M."/>
            <person name="de Souza D.H."/>
            <person name="Malavazi I."/>
            <person name="Cerdeira L.T."/>
            <person name="Hong H."/>
            <person name="Samborskyy M."/>
            <person name="de Vasconcelos A.T."/>
            <person name="Leadlay P."/>
            <person name="Rodrigues-Filho E."/>
        </authorList>
    </citation>
    <scope>NUCLEOTIDE SEQUENCE [LARGE SCALE GENOMIC DNA]</scope>
    <source>
        <strain evidence="6">LaBioMMi 136</strain>
    </source>
</reference>
<dbReference type="PANTHER" id="PTHR10060">
    <property type="entry name" value="TATD FAMILY DEOXYRIBONUCLEASE"/>
    <property type="match status" value="1"/>
</dbReference>
<proteinExistence type="inferred from homology"/>
<evidence type="ECO:0000313" key="6">
    <source>
        <dbReference type="Proteomes" id="UP000190744"/>
    </source>
</evidence>
<dbReference type="Pfam" id="PF01026">
    <property type="entry name" value="TatD_DNase"/>
    <property type="match status" value="1"/>
</dbReference>
<dbReference type="InterPro" id="IPR001130">
    <property type="entry name" value="TatD-like"/>
</dbReference>
<dbReference type="FunFam" id="3.20.20.140:FF:000072">
    <property type="entry name" value="Hydrolase, TatD family protein"/>
    <property type="match status" value="1"/>
</dbReference>
<evidence type="ECO:0000313" key="5">
    <source>
        <dbReference type="EMBL" id="OOQ82120.1"/>
    </source>
</evidence>